<feature type="region of interest" description="Disordered" evidence="1">
    <location>
        <begin position="173"/>
        <end position="203"/>
    </location>
</feature>
<feature type="compositionally biased region" description="Low complexity" evidence="1">
    <location>
        <begin position="30"/>
        <end position="61"/>
    </location>
</feature>
<gene>
    <name evidence="2" type="ORF">JYZ213_LOCUS32381</name>
</gene>
<dbReference type="EMBL" id="CAJNOG010000575">
    <property type="protein sequence ID" value="CAF1302220.1"/>
    <property type="molecule type" value="Genomic_DNA"/>
</dbReference>
<name>A0A815DKJ3_9BILA</name>
<comment type="caution">
    <text evidence="2">The sequence shown here is derived from an EMBL/GenBank/DDBJ whole genome shotgun (WGS) entry which is preliminary data.</text>
</comment>
<feature type="region of interest" description="Disordered" evidence="1">
    <location>
        <begin position="328"/>
        <end position="359"/>
    </location>
</feature>
<feature type="region of interest" description="Disordered" evidence="1">
    <location>
        <begin position="1"/>
        <end position="70"/>
    </location>
</feature>
<feature type="compositionally biased region" description="Polar residues" evidence="1">
    <location>
        <begin position="411"/>
        <end position="458"/>
    </location>
</feature>
<feature type="region of interest" description="Disordered" evidence="1">
    <location>
        <begin position="380"/>
        <end position="458"/>
    </location>
</feature>
<dbReference type="Proteomes" id="UP000663845">
    <property type="component" value="Unassembled WGS sequence"/>
</dbReference>
<evidence type="ECO:0000313" key="3">
    <source>
        <dbReference type="Proteomes" id="UP000663845"/>
    </source>
</evidence>
<sequence>MAASAGQASNGANSFLDRYRSNLNTPRGGQTNNNNNNYAPPNNNYQQQPQQPRQVLTQQQNSQNYGPNVDTSVYRTQGNVFHDERAGNDILARAGPSHHYQRADYRTHEIISSDGRLDNLNVQMDHEPLRVVKPNEQNVHYKQQVNVRFLEPPPGPEPAPIIIKERHAPAPPAPPPLVIRQRPPTPPTPPPLIIRERPPTPPVQQQPQIIEKILPAPPAPPRQVIVERLPPPPPKPRQVIYEKWLPYEDTKERPVIVHRAPPQEVIKQPKNLIIEYEQAQAHHEQVIVDEGVFRADPKSHNSTSTPGEIRIVDKISDLPVNYSKYLTNRNTTSRSLPSSSSYDQQQGAQPQASQTGPAQQYRANTYSNPVNYSKYLTNRNTTSRSLPSSSSYDQQQGAQPQASQTGPAQQYRANTYSNPGAYQTTYRASYKNQTGNRNGLGQNSNNDVNQSTNFAKYT</sequence>
<feature type="compositionally biased region" description="Low complexity" evidence="1">
    <location>
        <begin position="1"/>
        <end position="14"/>
    </location>
</feature>
<dbReference type="AlphaFoldDB" id="A0A815DKJ3"/>
<feature type="compositionally biased region" description="Pro residues" evidence="1">
    <location>
        <begin position="173"/>
        <end position="192"/>
    </location>
</feature>
<organism evidence="2 3">
    <name type="scientific">Adineta steineri</name>
    <dbReference type="NCBI Taxonomy" id="433720"/>
    <lineage>
        <taxon>Eukaryota</taxon>
        <taxon>Metazoa</taxon>
        <taxon>Spiralia</taxon>
        <taxon>Gnathifera</taxon>
        <taxon>Rotifera</taxon>
        <taxon>Eurotatoria</taxon>
        <taxon>Bdelloidea</taxon>
        <taxon>Adinetida</taxon>
        <taxon>Adinetidae</taxon>
        <taxon>Adineta</taxon>
    </lineage>
</organism>
<protein>
    <submittedName>
        <fullName evidence="2">Uncharacterized protein</fullName>
    </submittedName>
</protein>
<evidence type="ECO:0000313" key="2">
    <source>
        <dbReference type="EMBL" id="CAF1302220.1"/>
    </source>
</evidence>
<proteinExistence type="predicted"/>
<accession>A0A815DKJ3</accession>
<reference evidence="2" key="1">
    <citation type="submission" date="2021-02" db="EMBL/GenBank/DDBJ databases">
        <authorList>
            <person name="Nowell W R."/>
        </authorList>
    </citation>
    <scope>NUCLEOTIDE SEQUENCE</scope>
</reference>
<evidence type="ECO:0000256" key="1">
    <source>
        <dbReference type="SAM" id="MobiDB-lite"/>
    </source>
</evidence>
<feature type="compositionally biased region" description="Low complexity" evidence="1">
    <location>
        <begin position="380"/>
        <end position="410"/>
    </location>
</feature>